<dbReference type="AlphaFoldDB" id="A0A2R6X1Z0"/>
<name>A0A2R6X1Z0_MARPO</name>
<evidence type="ECO:0000313" key="1">
    <source>
        <dbReference type="EMBL" id="PTQ40112.1"/>
    </source>
</evidence>
<reference evidence="2" key="1">
    <citation type="journal article" date="2017" name="Cell">
        <title>Insights into land plant evolution garnered from the Marchantia polymorpha genome.</title>
        <authorList>
            <person name="Bowman J.L."/>
            <person name="Kohchi T."/>
            <person name="Yamato K.T."/>
            <person name="Jenkins J."/>
            <person name="Shu S."/>
            <person name="Ishizaki K."/>
            <person name="Yamaoka S."/>
            <person name="Nishihama R."/>
            <person name="Nakamura Y."/>
            <person name="Berger F."/>
            <person name="Adam C."/>
            <person name="Aki S.S."/>
            <person name="Althoff F."/>
            <person name="Araki T."/>
            <person name="Arteaga-Vazquez M.A."/>
            <person name="Balasubrmanian S."/>
            <person name="Barry K."/>
            <person name="Bauer D."/>
            <person name="Boehm C.R."/>
            <person name="Briginshaw L."/>
            <person name="Caballero-Perez J."/>
            <person name="Catarino B."/>
            <person name="Chen F."/>
            <person name="Chiyoda S."/>
            <person name="Chovatia M."/>
            <person name="Davies K.M."/>
            <person name="Delmans M."/>
            <person name="Demura T."/>
            <person name="Dierschke T."/>
            <person name="Dolan L."/>
            <person name="Dorantes-Acosta A.E."/>
            <person name="Eklund D.M."/>
            <person name="Florent S.N."/>
            <person name="Flores-Sandoval E."/>
            <person name="Fujiyama A."/>
            <person name="Fukuzawa H."/>
            <person name="Galik B."/>
            <person name="Grimanelli D."/>
            <person name="Grimwood J."/>
            <person name="Grossniklaus U."/>
            <person name="Hamada T."/>
            <person name="Haseloff J."/>
            <person name="Hetherington A.J."/>
            <person name="Higo A."/>
            <person name="Hirakawa Y."/>
            <person name="Hundley H.N."/>
            <person name="Ikeda Y."/>
            <person name="Inoue K."/>
            <person name="Inoue S.I."/>
            <person name="Ishida S."/>
            <person name="Jia Q."/>
            <person name="Kakita M."/>
            <person name="Kanazawa T."/>
            <person name="Kawai Y."/>
            <person name="Kawashima T."/>
            <person name="Kennedy M."/>
            <person name="Kinose K."/>
            <person name="Kinoshita T."/>
            <person name="Kohara Y."/>
            <person name="Koide E."/>
            <person name="Komatsu K."/>
            <person name="Kopischke S."/>
            <person name="Kubo M."/>
            <person name="Kyozuka J."/>
            <person name="Lagercrantz U."/>
            <person name="Lin S.S."/>
            <person name="Lindquist E."/>
            <person name="Lipzen A.M."/>
            <person name="Lu C.W."/>
            <person name="De Luna E."/>
            <person name="Martienssen R.A."/>
            <person name="Minamino N."/>
            <person name="Mizutani M."/>
            <person name="Mizutani M."/>
            <person name="Mochizuki N."/>
            <person name="Monte I."/>
            <person name="Mosher R."/>
            <person name="Nagasaki H."/>
            <person name="Nakagami H."/>
            <person name="Naramoto S."/>
            <person name="Nishitani K."/>
            <person name="Ohtani M."/>
            <person name="Okamoto T."/>
            <person name="Okumura M."/>
            <person name="Phillips J."/>
            <person name="Pollak B."/>
            <person name="Reinders A."/>
            <person name="Rovekamp M."/>
            <person name="Sano R."/>
            <person name="Sawa S."/>
            <person name="Schmid M.W."/>
            <person name="Shirakawa M."/>
            <person name="Solano R."/>
            <person name="Spunde A."/>
            <person name="Suetsugu N."/>
            <person name="Sugano S."/>
            <person name="Sugiyama A."/>
            <person name="Sun R."/>
            <person name="Suzuki Y."/>
            <person name="Takenaka M."/>
            <person name="Takezawa D."/>
            <person name="Tomogane H."/>
            <person name="Tsuzuki M."/>
            <person name="Ueda T."/>
            <person name="Umeda M."/>
            <person name="Ward J.M."/>
            <person name="Watanabe Y."/>
            <person name="Yazaki K."/>
            <person name="Yokoyama R."/>
            <person name="Yoshitake Y."/>
            <person name="Yotsui I."/>
            <person name="Zachgo S."/>
            <person name="Schmutz J."/>
        </authorList>
    </citation>
    <scope>NUCLEOTIDE SEQUENCE [LARGE SCALE GENOMIC DNA]</scope>
    <source>
        <strain evidence="2">Tak-1</strain>
    </source>
</reference>
<dbReference type="Gramene" id="Mp4g17320.1">
    <property type="protein sequence ID" value="Mp4g17320.1.cds1"/>
    <property type="gene ID" value="Mp4g17320"/>
</dbReference>
<dbReference type="EMBL" id="KZ772713">
    <property type="protein sequence ID" value="PTQ40112.1"/>
    <property type="molecule type" value="Genomic_DNA"/>
</dbReference>
<protein>
    <submittedName>
        <fullName evidence="1">Uncharacterized protein</fullName>
    </submittedName>
</protein>
<proteinExistence type="predicted"/>
<sequence>MRSRMLSYIFLINDSSSAILPHISTLFLPLSPPRSPPMESTTTSGKCKPSSEVLHALQSCEKSSTSSRGNEEAQRPVLRLWKCFTPPCPLSEDGSHSQRLRSKTITDLRQKGRSDLWWSDRGGRLCIRANDPSRTRSKLSNQVWRGSELEDWVS</sequence>
<dbReference type="Proteomes" id="UP000244005">
    <property type="component" value="Unassembled WGS sequence"/>
</dbReference>
<gene>
    <name evidence="1" type="ORF">MARPO_0041s0014</name>
</gene>
<evidence type="ECO:0000313" key="2">
    <source>
        <dbReference type="Proteomes" id="UP000244005"/>
    </source>
</evidence>
<organism evidence="1 2">
    <name type="scientific">Marchantia polymorpha</name>
    <name type="common">Common liverwort</name>
    <name type="synonym">Marchantia aquatica</name>
    <dbReference type="NCBI Taxonomy" id="3197"/>
    <lineage>
        <taxon>Eukaryota</taxon>
        <taxon>Viridiplantae</taxon>
        <taxon>Streptophyta</taxon>
        <taxon>Embryophyta</taxon>
        <taxon>Marchantiophyta</taxon>
        <taxon>Marchantiopsida</taxon>
        <taxon>Marchantiidae</taxon>
        <taxon>Marchantiales</taxon>
        <taxon>Marchantiaceae</taxon>
        <taxon>Marchantia</taxon>
    </lineage>
</organism>
<accession>A0A2R6X1Z0</accession>
<keyword evidence="2" id="KW-1185">Reference proteome</keyword>